<dbReference type="PANTHER" id="PTHR30466">
    <property type="entry name" value="FLAVIN REDUCTASE"/>
    <property type="match status" value="1"/>
</dbReference>
<dbReference type="InterPro" id="IPR050268">
    <property type="entry name" value="NADH-dep_flavin_reductase"/>
</dbReference>
<feature type="region of interest" description="Disordered" evidence="2">
    <location>
        <begin position="1"/>
        <end position="20"/>
    </location>
</feature>
<name>A0A841H6Q6_9BACT</name>
<accession>A0A841H6Q6</accession>
<dbReference type="InterPro" id="IPR012349">
    <property type="entry name" value="Split_barrel_FMN-bd"/>
</dbReference>
<organism evidence="4 5">
    <name type="scientific">Longimicrobium terrae</name>
    <dbReference type="NCBI Taxonomy" id="1639882"/>
    <lineage>
        <taxon>Bacteria</taxon>
        <taxon>Pseudomonadati</taxon>
        <taxon>Gemmatimonadota</taxon>
        <taxon>Longimicrobiia</taxon>
        <taxon>Longimicrobiales</taxon>
        <taxon>Longimicrobiaceae</taxon>
        <taxon>Longimicrobium</taxon>
    </lineage>
</organism>
<dbReference type="SMART" id="SM00903">
    <property type="entry name" value="Flavin_Reduct"/>
    <property type="match status" value="1"/>
</dbReference>
<evidence type="ECO:0000256" key="1">
    <source>
        <dbReference type="ARBA" id="ARBA00023002"/>
    </source>
</evidence>
<evidence type="ECO:0000313" key="5">
    <source>
        <dbReference type="Proteomes" id="UP000582837"/>
    </source>
</evidence>
<gene>
    <name evidence="4" type="ORF">HNQ61_005519</name>
</gene>
<dbReference type="AlphaFoldDB" id="A0A841H6Q6"/>
<dbReference type="Proteomes" id="UP000582837">
    <property type="component" value="Unassembled WGS sequence"/>
</dbReference>
<dbReference type="InterPro" id="IPR002563">
    <property type="entry name" value="Flavin_Rdtase-like_dom"/>
</dbReference>
<dbReference type="Pfam" id="PF01613">
    <property type="entry name" value="Flavin_Reduct"/>
    <property type="match status" value="1"/>
</dbReference>
<dbReference type="PANTHER" id="PTHR30466:SF1">
    <property type="entry name" value="FMN REDUCTASE (NADH) RUTF"/>
    <property type="match status" value="1"/>
</dbReference>
<dbReference type="GO" id="GO:0010181">
    <property type="term" value="F:FMN binding"/>
    <property type="evidence" value="ECO:0007669"/>
    <property type="project" value="InterPro"/>
</dbReference>
<proteinExistence type="predicted"/>
<keyword evidence="1 4" id="KW-0560">Oxidoreductase</keyword>
<dbReference type="RefSeq" id="WP_170038984.1">
    <property type="nucleotide sequence ID" value="NZ_JABDTL010000002.1"/>
</dbReference>
<sequence>MTRPIQATIRTRDDDDGEAGEVRASDFREAVARWASGVAVLAARDGDEVEAITLTAFTPLSASPPLVLACVGNEAAVLYVLEEAGSFTLNLLAADDRRVASDFAQRMPVSPGRFTEGDPVLRGAIVSLVCDVWETHPGGDHRVVIGRVRRIVTGEEADPLLYYHREYRALAAPR</sequence>
<feature type="domain" description="Flavin reductase like" evidence="3">
    <location>
        <begin position="31"/>
        <end position="169"/>
    </location>
</feature>
<dbReference type="EMBL" id="JACHIA010000031">
    <property type="protein sequence ID" value="MBB6073841.1"/>
    <property type="molecule type" value="Genomic_DNA"/>
</dbReference>
<dbReference type="GO" id="GO:0042602">
    <property type="term" value="F:riboflavin reductase (NADPH) activity"/>
    <property type="evidence" value="ECO:0007669"/>
    <property type="project" value="TreeGrafter"/>
</dbReference>
<dbReference type="Gene3D" id="2.30.110.10">
    <property type="entry name" value="Electron Transport, Fmn-binding Protein, Chain A"/>
    <property type="match status" value="1"/>
</dbReference>
<evidence type="ECO:0000259" key="3">
    <source>
        <dbReference type="SMART" id="SM00903"/>
    </source>
</evidence>
<evidence type="ECO:0000313" key="4">
    <source>
        <dbReference type="EMBL" id="MBB6073841.1"/>
    </source>
</evidence>
<dbReference type="SUPFAM" id="SSF50475">
    <property type="entry name" value="FMN-binding split barrel"/>
    <property type="match status" value="1"/>
</dbReference>
<dbReference type="EC" id="1.5.1.36" evidence="4"/>
<keyword evidence="5" id="KW-1185">Reference proteome</keyword>
<protein>
    <submittedName>
        <fullName evidence="4">Flavin reductase (NADH)</fullName>
        <ecNumber evidence="4">1.5.1.36</ecNumber>
    </submittedName>
</protein>
<evidence type="ECO:0000256" key="2">
    <source>
        <dbReference type="SAM" id="MobiDB-lite"/>
    </source>
</evidence>
<dbReference type="GO" id="GO:0006208">
    <property type="term" value="P:pyrimidine nucleobase catabolic process"/>
    <property type="evidence" value="ECO:0007669"/>
    <property type="project" value="TreeGrafter"/>
</dbReference>
<comment type="caution">
    <text evidence="4">The sequence shown here is derived from an EMBL/GenBank/DDBJ whole genome shotgun (WGS) entry which is preliminary data.</text>
</comment>
<dbReference type="GO" id="GO:0036382">
    <property type="term" value="F:flavin reductase (NADH) activity"/>
    <property type="evidence" value="ECO:0007669"/>
    <property type="project" value="UniProtKB-EC"/>
</dbReference>
<reference evidence="4 5" key="1">
    <citation type="submission" date="2020-08" db="EMBL/GenBank/DDBJ databases">
        <title>Genomic Encyclopedia of Type Strains, Phase IV (KMG-IV): sequencing the most valuable type-strain genomes for metagenomic binning, comparative biology and taxonomic classification.</title>
        <authorList>
            <person name="Goeker M."/>
        </authorList>
    </citation>
    <scope>NUCLEOTIDE SEQUENCE [LARGE SCALE GENOMIC DNA]</scope>
    <source>
        <strain evidence="4 5">DSM 29007</strain>
    </source>
</reference>